<dbReference type="InterPro" id="IPR018114">
    <property type="entry name" value="TRYPSIN_HIS"/>
</dbReference>
<keyword evidence="1" id="KW-0732">Signal</keyword>
<feature type="domain" description="Peptidase S1" evidence="2">
    <location>
        <begin position="28"/>
        <end position="296"/>
    </location>
</feature>
<dbReference type="InterPro" id="IPR009003">
    <property type="entry name" value="Peptidase_S1_PA"/>
</dbReference>
<comment type="caution">
    <text evidence="4">The sequence shown here is derived from an EMBL/GenBank/DDBJ whole genome shotgun (WGS) entry which is preliminary data.</text>
</comment>
<feature type="chain" id="PRO_5019144978" evidence="1">
    <location>
        <begin position="28"/>
        <end position="611"/>
    </location>
</feature>
<dbReference type="EMBL" id="MTKS01000046">
    <property type="protein sequence ID" value="RWX52046.1"/>
    <property type="molecule type" value="Genomic_DNA"/>
</dbReference>
<sequence length="611" mass="68913">MSKNYLLSCVGFYAALFILLTNHDVFAVADGEATFDYPQVGALLKFDSNRLDQVCSGTLIGTKTFLTAAHCVCNMMNPGVVGSCDSTEKQEGCIECNPTTQDFRVFFQGIGIKKVERINIAPEYNKNSIGNIGPDSDYATLILESDIKGVIPAELAKKEYYNTNQNIYIAGFGAITEKTTDVSYGIKRYGNNSISTCSEEENLYYEEAICYKKYKKSCACGRDSGGPVFLQSETDNNIYIIGITHGPVKSGDSYHCNDPRSIELASSAYYYKEKINRGSIDYNDDFYLVPVRQYSGPFEDYEKNDFHLPSGVKRLSFTINGTDNNIEDKNNYNLSLFHKNGTNFSTIECKNEYNGTFQSCIVENPPTGHWAVDLIKRNGPGGEVQLMVTALVDKSLADSLRSECNFLDLPKNSPYRIKKLCELGVLNGVRDLIFEPDKFVNRAEFSKMLVLTAETEEVGIQFHDQKVNTFSDVDEGSWYEGYVKKLANKPVRINNEQYGYVIEGYSDGEFKPDNSISMPEMIKMVMQTFFPVTPNSPLWNFLSRKWYTPFLKGAQELPIAPIFDRVNFTPVMEDKDKYHLHTEDGDVRFATRKEAAKALYDAYQIYISGKQ</sequence>
<accession>A0A444JG22</accession>
<feature type="domain" description="SLH" evidence="3">
    <location>
        <begin position="466"/>
        <end position="539"/>
    </location>
</feature>
<dbReference type="InterPro" id="IPR001254">
    <property type="entry name" value="Trypsin_dom"/>
</dbReference>
<dbReference type="AlphaFoldDB" id="A0A444JG22"/>
<reference evidence="4 5" key="1">
    <citation type="submission" date="2017-01" db="EMBL/GenBank/DDBJ databases">
        <title>The cable genome- insights into the physiology and evolution of filamentous bacteria capable of sulfide oxidation via long distance electron transfer.</title>
        <authorList>
            <person name="Schreiber L."/>
            <person name="Bjerg J.T."/>
            <person name="Boggild A."/>
            <person name="Van De Vossenberg J."/>
            <person name="Meysman F."/>
            <person name="Nielsen L.P."/>
            <person name="Schramm A."/>
            <person name="Kjeldsen K.U."/>
        </authorList>
    </citation>
    <scope>NUCLEOTIDE SEQUENCE [LARGE SCALE GENOMIC DNA]</scope>
    <source>
        <strain evidence="4">A5</strain>
    </source>
</reference>
<dbReference type="GO" id="GO:0004252">
    <property type="term" value="F:serine-type endopeptidase activity"/>
    <property type="evidence" value="ECO:0007669"/>
    <property type="project" value="InterPro"/>
</dbReference>
<evidence type="ECO:0000256" key="1">
    <source>
        <dbReference type="SAM" id="SignalP"/>
    </source>
</evidence>
<proteinExistence type="predicted"/>
<gene>
    <name evidence="4" type="ORF">VU01_10465</name>
</gene>
<dbReference type="SUPFAM" id="SSF50494">
    <property type="entry name" value="Trypsin-like serine proteases"/>
    <property type="match status" value="1"/>
</dbReference>
<dbReference type="PANTHER" id="PTHR24260:SF136">
    <property type="entry name" value="GH08193P-RELATED"/>
    <property type="match status" value="1"/>
</dbReference>
<dbReference type="Pfam" id="PF00089">
    <property type="entry name" value="Trypsin"/>
    <property type="match status" value="1"/>
</dbReference>
<dbReference type="PROSITE" id="PS50240">
    <property type="entry name" value="TRYPSIN_DOM"/>
    <property type="match status" value="1"/>
</dbReference>
<name>A0A444JG22_9BACT</name>
<keyword evidence="5" id="KW-1185">Reference proteome</keyword>
<evidence type="ECO:0000313" key="5">
    <source>
        <dbReference type="Proteomes" id="UP000288892"/>
    </source>
</evidence>
<evidence type="ECO:0000259" key="2">
    <source>
        <dbReference type="PROSITE" id="PS50240"/>
    </source>
</evidence>
<feature type="signal peptide" evidence="1">
    <location>
        <begin position="1"/>
        <end position="27"/>
    </location>
</feature>
<dbReference type="Pfam" id="PF00395">
    <property type="entry name" value="SLH"/>
    <property type="match status" value="1"/>
</dbReference>
<dbReference type="InterPro" id="IPR001119">
    <property type="entry name" value="SLH_dom"/>
</dbReference>
<dbReference type="Gene3D" id="2.40.10.10">
    <property type="entry name" value="Trypsin-like serine proteases"/>
    <property type="match status" value="1"/>
</dbReference>
<evidence type="ECO:0000259" key="3">
    <source>
        <dbReference type="PROSITE" id="PS51272"/>
    </source>
</evidence>
<dbReference type="PANTHER" id="PTHR24260">
    <property type="match status" value="1"/>
</dbReference>
<organism evidence="4 5">
    <name type="scientific">Candidatus Electrothrix marina</name>
    <dbReference type="NCBI Taxonomy" id="1859130"/>
    <lineage>
        <taxon>Bacteria</taxon>
        <taxon>Pseudomonadati</taxon>
        <taxon>Thermodesulfobacteriota</taxon>
        <taxon>Desulfobulbia</taxon>
        <taxon>Desulfobulbales</taxon>
        <taxon>Desulfobulbaceae</taxon>
        <taxon>Candidatus Electrothrix</taxon>
    </lineage>
</organism>
<dbReference type="PROSITE" id="PS51272">
    <property type="entry name" value="SLH"/>
    <property type="match status" value="1"/>
</dbReference>
<dbReference type="SMART" id="SM00020">
    <property type="entry name" value="Tryp_SPc"/>
    <property type="match status" value="1"/>
</dbReference>
<dbReference type="Proteomes" id="UP000288892">
    <property type="component" value="Unassembled WGS sequence"/>
</dbReference>
<evidence type="ECO:0000313" key="4">
    <source>
        <dbReference type="EMBL" id="RWX52046.1"/>
    </source>
</evidence>
<dbReference type="InterPro" id="IPR051333">
    <property type="entry name" value="CLIP_Serine_Protease"/>
</dbReference>
<dbReference type="InterPro" id="IPR043504">
    <property type="entry name" value="Peptidase_S1_PA_chymotrypsin"/>
</dbReference>
<dbReference type="GO" id="GO:0006508">
    <property type="term" value="P:proteolysis"/>
    <property type="evidence" value="ECO:0007669"/>
    <property type="project" value="InterPro"/>
</dbReference>
<dbReference type="PROSITE" id="PS00134">
    <property type="entry name" value="TRYPSIN_HIS"/>
    <property type="match status" value="1"/>
</dbReference>
<protein>
    <submittedName>
        <fullName evidence="4">Trypsin</fullName>
    </submittedName>
</protein>